<evidence type="ECO:0008006" key="4">
    <source>
        <dbReference type="Google" id="ProtNLM"/>
    </source>
</evidence>
<organism evidence="2 3">
    <name type="scientific">Streptomyces lavendulocolor</name>
    <dbReference type="NCBI Taxonomy" id="67316"/>
    <lineage>
        <taxon>Bacteria</taxon>
        <taxon>Bacillati</taxon>
        <taxon>Actinomycetota</taxon>
        <taxon>Actinomycetes</taxon>
        <taxon>Kitasatosporales</taxon>
        <taxon>Streptomycetaceae</taxon>
        <taxon>Streptomyces</taxon>
    </lineage>
</organism>
<feature type="region of interest" description="Disordered" evidence="1">
    <location>
        <begin position="69"/>
        <end position="109"/>
    </location>
</feature>
<feature type="compositionally biased region" description="Polar residues" evidence="1">
    <location>
        <begin position="69"/>
        <end position="100"/>
    </location>
</feature>
<accession>A0ABV2VWW3</accession>
<protein>
    <recommendedName>
        <fullName evidence="4">Lipoprotein</fullName>
    </recommendedName>
</protein>
<keyword evidence="3" id="KW-1185">Reference proteome</keyword>
<comment type="caution">
    <text evidence="2">The sequence shown here is derived from an EMBL/GenBank/DDBJ whole genome shotgun (WGS) entry which is preliminary data.</text>
</comment>
<feature type="region of interest" description="Disordered" evidence="1">
    <location>
        <begin position="1"/>
        <end position="20"/>
    </location>
</feature>
<proteinExistence type="predicted"/>
<evidence type="ECO:0000256" key="1">
    <source>
        <dbReference type="SAM" id="MobiDB-lite"/>
    </source>
</evidence>
<evidence type="ECO:0000313" key="3">
    <source>
        <dbReference type="Proteomes" id="UP001550378"/>
    </source>
</evidence>
<dbReference type="Proteomes" id="UP001550378">
    <property type="component" value="Unassembled WGS sequence"/>
</dbReference>
<reference evidence="2 3" key="1">
    <citation type="submission" date="2024-06" db="EMBL/GenBank/DDBJ databases">
        <title>The Natural Products Discovery Center: Release of the First 8490 Sequenced Strains for Exploring Actinobacteria Biosynthetic Diversity.</title>
        <authorList>
            <person name="Kalkreuter E."/>
            <person name="Kautsar S.A."/>
            <person name="Yang D."/>
            <person name="Bader C.D."/>
            <person name="Teijaro C.N."/>
            <person name="Fluegel L."/>
            <person name="Davis C.M."/>
            <person name="Simpson J.R."/>
            <person name="Lauterbach L."/>
            <person name="Steele A.D."/>
            <person name="Gui C."/>
            <person name="Meng S."/>
            <person name="Li G."/>
            <person name="Viehrig K."/>
            <person name="Ye F."/>
            <person name="Su P."/>
            <person name="Kiefer A.F."/>
            <person name="Nichols A."/>
            <person name="Cepeda A.J."/>
            <person name="Yan W."/>
            <person name="Fan B."/>
            <person name="Jiang Y."/>
            <person name="Adhikari A."/>
            <person name="Zheng C.-J."/>
            <person name="Schuster L."/>
            <person name="Cowan T.M."/>
            <person name="Smanski M.J."/>
            <person name="Chevrette M.G."/>
            <person name="De Carvalho L.P.S."/>
            <person name="Shen B."/>
        </authorList>
    </citation>
    <scope>NUCLEOTIDE SEQUENCE [LARGE SCALE GENOMIC DNA]</scope>
    <source>
        <strain evidence="2 3">NPDC006337</strain>
    </source>
</reference>
<name>A0ABV2VWW3_9ACTN</name>
<feature type="compositionally biased region" description="Basic and acidic residues" evidence="1">
    <location>
        <begin position="9"/>
        <end position="20"/>
    </location>
</feature>
<gene>
    <name evidence="2" type="ORF">ABZ508_00115</name>
</gene>
<dbReference type="RefSeq" id="WP_359655129.1">
    <property type="nucleotide sequence ID" value="NZ_JBEXZP010000073.1"/>
</dbReference>
<feature type="region of interest" description="Disordered" evidence="1">
    <location>
        <begin position="334"/>
        <end position="364"/>
    </location>
</feature>
<evidence type="ECO:0000313" key="2">
    <source>
        <dbReference type="EMBL" id="MEU0705778.1"/>
    </source>
</evidence>
<sequence length="420" mass="44619">MPFEDDVSEAMHRTGETFSTDHRAIVEGGLRRGRTRVVRRRAATAAVAVVALTGSALYAQQLLGPSTGLATTADTSRSPSPDGTAPTSPTPSRGVTSTGGPTPAVDDPDTHIRVSADQMIQILERVLPKGELTRQRGTSNFGDPARAATASLVYDDGFGKALVEMSIKRADREDPATRALVVCPAKVAPPALSCRDETWAVGGNATVLSQDKGLRKSRTLSLSPEGYLVELTAFNGVPNEGGPTRTNTPFTPMQTSQLTGTLNSAMTRYGIPNADLFTREVHVAGGLDVMERLQRLAPAGLSPRGGGGDGSTGYILAYDVKNKTKSHLRAALTPKGAAGPEPRWTRTLPDGTKIATSERPAKGKGVTEWRVDALRPNGLRVTITSYNAEYPHKDANRTTPPVTPEQLQAVAVHDSWLTLK</sequence>
<dbReference type="EMBL" id="JBEXZR010000001">
    <property type="protein sequence ID" value="MEU0705778.1"/>
    <property type="molecule type" value="Genomic_DNA"/>
</dbReference>